<organism evidence="7 8">
    <name type="scientific">Handroanthus impetiginosus</name>
    <dbReference type="NCBI Taxonomy" id="429701"/>
    <lineage>
        <taxon>Eukaryota</taxon>
        <taxon>Viridiplantae</taxon>
        <taxon>Streptophyta</taxon>
        <taxon>Embryophyta</taxon>
        <taxon>Tracheophyta</taxon>
        <taxon>Spermatophyta</taxon>
        <taxon>Magnoliopsida</taxon>
        <taxon>eudicotyledons</taxon>
        <taxon>Gunneridae</taxon>
        <taxon>Pentapetalae</taxon>
        <taxon>asterids</taxon>
        <taxon>lamiids</taxon>
        <taxon>Lamiales</taxon>
        <taxon>Bignoniaceae</taxon>
        <taxon>Crescentiina</taxon>
        <taxon>Tabebuia alliance</taxon>
        <taxon>Handroanthus</taxon>
    </lineage>
</organism>
<evidence type="ECO:0000256" key="4">
    <source>
        <dbReference type="ARBA" id="ARBA00022525"/>
    </source>
</evidence>
<keyword evidence="3 6" id="KW-0713">Self-incompatibility</keyword>
<dbReference type="STRING" id="429701.A0A2G9I4C3"/>
<keyword evidence="5 6" id="KW-0732">Signal</keyword>
<feature type="signal peptide" evidence="6">
    <location>
        <begin position="1"/>
        <end position="24"/>
    </location>
</feature>
<accession>A0A2G9I4C3</accession>
<dbReference type="InterPro" id="IPR010264">
    <property type="entry name" value="Self-incomp_S1"/>
</dbReference>
<evidence type="ECO:0000256" key="1">
    <source>
        <dbReference type="ARBA" id="ARBA00004613"/>
    </source>
</evidence>
<sequence length="148" mass="17872">MRYTIVYIPLFLLFTWTNHIRVIAQEKRTCFATYRYEIHVINNLPPKSAPLVIHCASGDDDLGNHTLTYKQDYHWDFCENFVFSTLFFCHFRWGTKEKALEVFNAHWRKRCDDGYCYWEARNDGLYVSTGLNEDIYFKKYVDWQNRKG</sequence>
<keyword evidence="8" id="KW-1185">Reference proteome</keyword>
<comment type="similarity">
    <text evidence="2 6">Belongs to the plant self-incompatibility (S1) protein family.</text>
</comment>
<protein>
    <recommendedName>
        <fullName evidence="6">S-protein homolog</fullName>
    </recommendedName>
</protein>
<dbReference type="GO" id="GO:0060320">
    <property type="term" value="P:rejection of self pollen"/>
    <property type="evidence" value="ECO:0007669"/>
    <property type="project" value="UniProtKB-KW"/>
</dbReference>
<dbReference type="PANTHER" id="PTHR31232:SF61">
    <property type="entry name" value="S-PROTEIN HOMOLOG"/>
    <property type="match status" value="1"/>
</dbReference>
<evidence type="ECO:0000313" key="7">
    <source>
        <dbReference type="EMBL" id="PIN24460.1"/>
    </source>
</evidence>
<name>A0A2G9I4C3_9LAMI</name>
<dbReference type="GO" id="GO:0005576">
    <property type="term" value="C:extracellular region"/>
    <property type="evidence" value="ECO:0007669"/>
    <property type="project" value="UniProtKB-SubCell"/>
</dbReference>
<evidence type="ECO:0000256" key="5">
    <source>
        <dbReference type="ARBA" id="ARBA00022729"/>
    </source>
</evidence>
<gene>
    <name evidence="7" type="ORF">CDL12_02811</name>
</gene>
<dbReference type="Pfam" id="PF05938">
    <property type="entry name" value="Self-incomp_S1"/>
    <property type="match status" value="1"/>
</dbReference>
<feature type="chain" id="PRO_5025096178" description="S-protein homolog" evidence="6">
    <location>
        <begin position="25"/>
        <end position="148"/>
    </location>
</feature>
<evidence type="ECO:0000256" key="3">
    <source>
        <dbReference type="ARBA" id="ARBA00022471"/>
    </source>
</evidence>
<proteinExistence type="inferred from homology"/>
<dbReference type="Proteomes" id="UP000231279">
    <property type="component" value="Unassembled WGS sequence"/>
</dbReference>
<dbReference type="AlphaFoldDB" id="A0A2G9I4C3"/>
<evidence type="ECO:0000256" key="2">
    <source>
        <dbReference type="ARBA" id="ARBA00005581"/>
    </source>
</evidence>
<evidence type="ECO:0000256" key="6">
    <source>
        <dbReference type="RuleBase" id="RU367044"/>
    </source>
</evidence>
<reference evidence="8" key="1">
    <citation type="journal article" date="2018" name="Gigascience">
        <title>Genome assembly of the Pink Ipe (Handroanthus impetiginosus, Bignoniaceae), a highly valued, ecologically keystone Neotropical timber forest tree.</title>
        <authorList>
            <person name="Silva-Junior O.B."/>
            <person name="Grattapaglia D."/>
            <person name="Novaes E."/>
            <person name="Collevatti R.G."/>
        </authorList>
    </citation>
    <scope>NUCLEOTIDE SEQUENCE [LARGE SCALE GENOMIC DNA]</scope>
    <source>
        <strain evidence="8">cv. UFG-1</strain>
    </source>
</reference>
<dbReference type="EMBL" id="NKXS01000415">
    <property type="protein sequence ID" value="PIN24460.1"/>
    <property type="molecule type" value="Genomic_DNA"/>
</dbReference>
<dbReference type="PANTHER" id="PTHR31232">
    <property type="match status" value="1"/>
</dbReference>
<dbReference type="OrthoDB" id="1848419at2759"/>
<comment type="caution">
    <text evidence="7">The sequence shown here is derived from an EMBL/GenBank/DDBJ whole genome shotgun (WGS) entry which is preliminary data.</text>
</comment>
<comment type="subcellular location">
    <subcellularLocation>
        <location evidence="1 6">Secreted</location>
    </subcellularLocation>
</comment>
<evidence type="ECO:0000313" key="8">
    <source>
        <dbReference type="Proteomes" id="UP000231279"/>
    </source>
</evidence>
<keyword evidence="4 6" id="KW-0964">Secreted</keyword>